<evidence type="ECO:0000313" key="2">
    <source>
        <dbReference type="EMBL" id="SFD86618.1"/>
    </source>
</evidence>
<dbReference type="InterPro" id="IPR001387">
    <property type="entry name" value="Cro/C1-type_HTH"/>
</dbReference>
<evidence type="ECO:0000259" key="1">
    <source>
        <dbReference type="PROSITE" id="PS50943"/>
    </source>
</evidence>
<evidence type="ECO:0000313" key="3">
    <source>
        <dbReference type="Proteomes" id="UP000198716"/>
    </source>
</evidence>
<protein>
    <submittedName>
        <fullName evidence="2">Helix-turn-helix domain-containing protein</fullName>
    </submittedName>
</protein>
<dbReference type="Proteomes" id="UP000198716">
    <property type="component" value="Unassembled WGS sequence"/>
</dbReference>
<dbReference type="PROSITE" id="PS50943">
    <property type="entry name" value="HTH_CROC1"/>
    <property type="match status" value="1"/>
</dbReference>
<name>A0A1I1VX04_9ACTN</name>
<organism evidence="2 3">
    <name type="scientific">Actinopolyspora alba</name>
    <dbReference type="NCBI Taxonomy" id="673379"/>
    <lineage>
        <taxon>Bacteria</taxon>
        <taxon>Bacillati</taxon>
        <taxon>Actinomycetota</taxon>
        <taxon>Actinomycetes</taxon>
        <taxon>Actinopolysporales</taxon>
        <taxon>Actinopolysporaceae</taxon>
        <taxon>Actinopolyspora</taxon>
        <taxon>Actinopolyspora alba group</taxon>
    </lineage>
</organism>
<feature type="domain" description="HTH cro/C1-type" evidence="1">
    <location>
        <begin position="17"/>
        <end position="71"/>
    </location>
</feature>
<sequence>MRDNTAMSADNGVAERIARFRELAGWSQHQLAARAFVSTSLIKKVEQGRTPASPSLVSCCARALGVDASVLYGTDPEEQITEQHLERAGVEELRAALHAYDDPELVNPLHSAPELQRQLNAAEKLRHSFRYHELCRRMPELLNQLYARTAFDPADTSTGEHARSMLHDAYRLVATLGGRFHQPDIGAMASERHVALAPRTGDPLRVALSAYHRPTHFLRHGQFARGLRVIERGHESVRESRVPQRDSVAIQLHLRAAVLAARAGDTERADTHISEARAARQRYDPPVSPYYNTDSSALNIDVHWCAVPVENYDGTGAVIRAEQVHIVDRDRPERVGHHHIDMARAWLLHGDREKVMVELNAARHISPHHTRRHPTVRETVRTLAETDRRATDTLAGFARWAGIRL</sequence>
<dbReference type="Gene3D" id="1.10.260.40">
    <property type="entry name" value="lambda repressor-like DNA-binding domains"/>
    <property type="match status" value="1"/>
</dbReference>
<dbReference type="InterPro" id="IPR010982">
    <property type="entry name" value="Lambda_DNA-bd_dom_sf"/>
</dbReference>
<dbReference type="CDD" id="cd00093">
    <property type="entry name" value="HTH_XRE"/>
    <property type="match status" value="1"/>
</dbReference>
<dbReference type="GO" id="GO:0003677">
    <property type="term" value="F:DNA binding"/>
    <property type="evidence" value="ECO:0007669"/>
    <property type="project" value="InterPro"/>
</dbReference>
<proteinExistence type="predicted"/>
<gene>
    <name evidence="2" type="ORF">SAMN04487819_104208</name>
</gene>
<dbReference type="SUPFAM" id="SSF47413">
    <property type="entry name" value="lambda repressor-like DNA-binding domains"/>
    <property type="match status" value="1"/>
</dbReference>
<keyword evidence="3" id="KW-1185">Reference proteome</keyword>
<dbReference type="AlphaFoldDB" id="A0A1I1VX04"/>
<dbReference type="EMBL" id="FOMZ01000004">
    <property type="protein sequence ID" value="SFD86618.1"/>
    <property type="molecule type" value="Genomic_DNA"/>
</dbReference>
<dbReference type="Pfam" id="PF13560">
    <property type="entry name" value="HTH_31"/>
    <property type="match status" value="1"/>
</dbReference>
<reference evidence="3" key="1">
    <citation type="submission" date="2016-10" db="EMBL/GenBank/DDBJ databases">
        <authorList>
            <person name="Varghese N."/>
            <person name="Submissions S."/>
        </authorList>
    </citation>
    <scope>NUCLEOTIDE SEQUENCE [LARGE SCALE GENOMIC DNA]</scope>
    <source>
        <strain evidence="3">DSM 45004</strain>
    </source>
</reference>
<accession>A0A1I1VX04</accession>
<dbReference type="SMART" id="SM00530">
    <property type="entry name" value="HTH_XRE"/>
    <property type="match status" value="1"/>
</dbReference>